<organism evidence="2 3">
    <name type="scientific">Micromonospora pattaloongensis</name>
    <dbReference type="NCBI Taxonomy" id="405436"/>
    <lineage>
        <taxon>Bacteria</taxon>
        <taxon>Bacillati</taxon>
        <taxon>Actinomycetota</taxon>
        <taxon>Actinomycetes</taxon>
        <taxon>Micromonosporales</taxon>
        <taxon>Micromonosporaceae</taxon>
        <taxon>Micromonospora</taxon>
    </lineage>
</organism>
<proteinExistence type="predicted"/>
<evidence type="ECO:0000256" key="1">
    <source>
        <dbReference type="SAM" id="MobiDB-lite"/>
    </source>
</evidence>
<feature type="compositionally biased region" description="Basic residues" evidence="1">
    <location>
        <begin position="223"/>
        <end position="235"/>
    </location>
</feature>
<feature type="region of interest" description="Disordered" evidence="1">
    <location>
        <begin position="215"/>
        <end position="235"/>
    </location>
</feature>
<name>A0A1H3I7U9_9ACTN</name>
<sequence length="235" mass="27721">MVAEPTLLEQRFSLERLSKYREAVGGDLQDAFVLYEWNAKMAATFWTTLGHVEVLVRNAMHQRLTEWSTETYSEPRWYLDPGNVFTVKGRETIENARKTAIMKNRRETPGRVVAELTFGFWRFLLISAYDRSLWKPCLRHVWPGQSLRQAVNEPFGELLDLRNRIAHHEPIYNRPLQNLHEKALTLAEWTCPETAEWIRSRCDVLSVLKTRPWTRPAPARGQRPPHQRNRPYRGW</sequence>
<dbReference type="EMBL" id="FNPH01000001">
    <property type="protein sequence ID" value="SDY23732.1"/>
    <property type="molecule type" value="Genomic_DNA"/>
</dbReference>
<evidence type="ECO:0000313" key="3">
    <source>
        <dbReference type="Proteomes" id="UP000242415"/>
    </source>
</evidence>
<dbReference type="Proteomes" id="UP000242415">
    <property type="component" value="Unassembled WGS sequence"/>
</dbReference>
<keyword evidence="3" id="KW-1185">Reference proteome</keyword>
<dbReference type="STRING" id="405436.SAMN05444365_1011157"/>
<dbReference type="AlphaFoldDB" id="A0A1H3I7U9"/>
<accession>A0A1H3I7U9</accession>
<dbReference type="RefSeq" id="WP_245736381.1">
    <property type="nucleotide sequence ID" value="NZ_FNPH01000001.1"/>
</dbReference>
<gene>
    <name evidence="2" type="ORF">SAMN05444365_1011157</name>
</gene>
<protein>
    <submittedName>
        <fullName evidence="2">Abi-like protein</fullName>
    </submittedName>
</protein>
<evidence type="ECO:0000313" key="2">
    <source>
        <dbReference type="EMBL" id="SDY23732.1"/>
    </source>
</evidence>
<reference evidence="3" key="1">
    <citation type="submission" date="2016-10" db="EMBL/GenBank/DDBJ databases">
        <authorList>
            <person name="Varghese N."/>
            <person name="Submissions S."/>
        </authorList>
    </citation>
    <scope>NUCLEOTIDE SEQUENCE [LARGE SCALE GENOMIC DNA]</scope>
    <source>
        <strain evidence="3">DSM 45245</strain>
    </source>
</reference>